<gene>
    <name evidence="1" type="ORF">IPOD504_LOCUS7359</name>
</gene>
<organism evidence="1 2">
    <name type="scientific">Iphiclides podalirius</name>
    <name type="common">scarce swallowtail</name>
    <dbReference type="NCBI Taxonomy" id="110791"/>
    <lineage>
        <taxon>Eukaryota</taxon>
        <taxon>Metazoa</taxon>
        <taxon>Ecdysozoa</taxon>
        <taxon>Arthropoda</taxon>
        <taxon>Hexapoda</taxon>
        <taxon>Insecta</taxon>
        <taxon>Pterygota</taxon>
        <taxon>Neoptera</taxon>
        <taxon>Endopterygota</taxon>
        <taxon>Lepidoptera</taxon>
        <taxon>Glossata</taxon>
        <taxon>Ditrysia</taxon>
        <taxon>Papilionoidea</taxon>
        <taxon>Papilionidae</taxon>
        <taxon>Papilioninae</taxon>
        <taxon>Iphiclides</taxon>
    </lineage>
</organism>
<protein>
    <submittedName>
        <fullName evidence="1">Uncharacterized protein</fullName>
    </submittedName>
</protein>
<dbReference type="EMBL" id="OW152814">
    <property type="protein sequence ID" value="CAH2050286.1"/>
    <property type="molecule type" value="Genomic_DNA"/>
</dbReference>
<name>A0ABN8IC81_9NEOP</name>
<proteinExistence type="predicted"/>
<sequence length="117" mass="12807">MPCLLARIPVPATPDSMVMFDNHFDDNRTVAHSSAGRNSQCKEYRPLTPGFDIPLQICTTYKNPLRCVADLAVDAVVVAAVDPVVPALLSTRAVPRSVNMHSEEYNLVMYTIFGAVT</sequence>
<evidence type="ECO:0000313" key="1">
    <source>
        <dbReference type="EMBL" id="CAH2050286.1"/>
    </source>
</evidence>
<dbReference type="Proteomes" id="UP000837857">
    <property type="component" value="Chromosome 2"/>
</dbReference>
<keyword evidence="2" id="KW-1185">Reference proteome</keyword>
<reference evidence="1" key="1">
    <citation type="submission" date="2022-03" db="EMBL/GenBank/DDBJ databases">
        <authorList>
            <person name="Martin H S."/>
        </authorList>
    </citation>
    <scope>NUCLEOTIDE SEQUENCE</scope>
</reference>
<accession>A0ABN8IC81</accession>
<evidence type="ECO:0000313" key="2">
    <source>
        <dbReference type="Proteomes" id="UP000837857"/>
    </source>
</evidence>
<feature type="non-terminal residue" evidence="1">
    <location>
        <position position="117"/>
    </location>
</feature>